<keyword evidence="3" id="KW-1185">Reference proteome</keyword>
<gene>
    <name evidence="2" type="ORF">PCOR1329_LOCUS73558</name>
</gene>
<dbReference type="Proteomes" id="UP001189429">
    <property type="component" value="Unassembled WGS sequence"/>
</dbReference>
<comment type="caution">
    <text evidence="2">The sequence shown here is derived from an EMBL/GenBank/DDBJ whole genome shotgun (WGS) entry which is preliminary data.</text>
</comment>
<protein>
    <submittedName>
        <fullName evidence="2">Uncharacterized protein</fullName>
    </submittedName>
</protein>
<feature type="region of interest" description="Disordered" evidence="1">
    <location>
        <begin position="476"/>
        <end position="499"/>
    </location>
</feature>
<sequence>MRLQMSSYSEGFCAAEWMVKVKNGFIDEEQCGQKKCVLRMGQPAYWAVKDASYGMRGYVIGPISGCTGECLLVSFKGEEYRVKLSSISTRRPKRGQKGDQALAEAPKGCDAGVEPQLHGHATGSTVHFAAKKRQRLGPRKGKLIFGAKGIVIGQSTAFTEPSLLAMFNREIYHVRKSAVPTTRPNHGRQAAPPPSARPDMLSDADECHKQIENPSLKVFDTDDLPRAAAKTRRPAASHAFPEITLPARLFFAALVYATRGPIGARQRVQRPDHDTGPAKYVVHAFFHFIAVKVFEDGYGVIDDDERCQFDGPISFLEEFFGAGAIWYRVVDIEDVSEQAAVTDAESDSDRRSSPRSTDIGPLAGRRAFGAYLQRLYNAEEASRHSGDTDLNDEPFGALPRDDDFENMADRLRVVKAVMRLPNVRADLLFHDDACHFEQRGKLIFGMKDIVIGQSAAFAEPSLLVMFNGEIYHVRKSAAPTTRPNRGRQAAPPPGARPDVLSDADECREKVENPSLKVFDTDDLPRAAAQTRRPAASYTFPEITLPARLFFAALVYAICGPIGVRKGPFTNVFLQKTLQNPGYKVAINEDGPRWALRNGNRFLSPFGKARQRVQRPGHDTGPAKYVVHIFFRVIPAKVFEDGCDVIDDDERCQFDGPISFLEELFGAGAIWYRVVDIEDVSDQAAVADAESDSDRRSLPRSVDIDPLVGRRAFGAHLQRLYNAEGENMADKLRVVKAVMGLPNVRADLPFHDDACPFEQHVQKNHAAFFRSATYFLI</sequence>
<evidence type="ECO:0000256" key="1">
    <source>
        <dbReference type="SAM" id="MobiDB-lite"/>
    </source>
</evidence>
<organism evidence="2 3">
    <name type="scientific">Prorocentrum cordatum</name>
    <dbReference type="NCBI Taxonomy" id="2364126"/>
    <lineage>
        <taxon>Eukaryota</taxon>
        <taxon>Sar</taxon>
        <taxon>Alveolata</taxon>
        <taxon>Dinophyceae</taxon>
        <taxon>Prorocentrales</taxon>
        <taxon>Prorocentraceae</taxon>
        <taxon>Prorocentrum</taxon>
    </lineage>
</organism>
<evidence type="ECO:0000313" key="2">
    <source>
        <dbReference type="EMBL" id="CAK0894529.1"/>
    </source>
</evidence>
<evidence type="ECO:0000313" key="3">
    <source>
        <dbReference type="Proteomes" id="UP001189429"/>
    </source>
</evidence>
<name>A0ABN9X9M8_9DINO</name>
<accession>A0ABN9X9M8</accession>
<feature type="non-terminal residue" evidence="2">
    <location>
        <position position="776"/>
    </location>
</feature>
<reference evidence="2" key="1">
    <citation type="submission" date="2023-10" db="EMBL/GenBank/DDBJ databases">
        <authorList>
            <person name="Chen Y."/>
            <person name="Shah S."/>
            <person name="Dougan E. K."/>
            <person name="Thang M."/>
            <person name="Chan C."/>
        </authorList>
    </citation>
    <scope>NUCLEOTIDE SEQUENCE [LARGE SCALE GENOMIC DNA]</scope>
</reference>
<proteinExistence type="predicted"/>
<feature type="region of interest" description="Disordered" evidence="1">
    <location>
        <begin position="178"/>
        <end position="201"/>
    </location>
</feature>
<dbReference type="EMBL" id="CAUYUJ010019913">
    <property type="protein sequence ID" value="CAK0894529.1"/>
    <property type="molecule type" value="Genomic_DNA"/>
</dbReference>
<feature type="region of interest" description="Disordered" evidence="1">
    <location>
        <begin position="340"/>
        <end position="362"/>
    </location>
</feature>